<evidence type="ECO:0000313" key="2">
    <source>
        <dbReference type="EMBL" id="SPD07749.1"/>
    </source>
</evidence>
<sequence length="243" mass="27855">MGAGREVPISLDGVRDKNVMQLKKLNTALFPVRYNDKYYVDAIASNDFTKLGTFDSRSFYHALQAPTAVHFPWKSIWGVKAPQRVAFFVWTAAWGRICTSDNLMKRGNVMAGWCCMIRGDVETVDYLFLHCGVARELWNFVFRSFGVVWVLPNRVVELLFGWWNWLGKNSSVVWNLVPSCLMWTLWRERNNRTFENIEGSVGKIIETFFGSLFDWSCAWGLILSSSVGHFLESLIIDNSANSL</sequence>
<protein>
    <recommendedName>
        <fullName evidence="1">Reverse transcriptase zinc-binding domain-containing protein</fullName>
    </recommendedName>
</protein>
<dbReference type="EMBL" id="OIVN01002957">
    <property type="protein sequence ID" value="SPD07749.1"/>
    <property type="molecule type" value="Genomic_DNA"/>
</dbReference>
<organism evidence="2">
    <name type="scientific">Fagus sylvatica</name>
    <name type="common">Beechnut</name>
    <dbReference type="NCBI Taxonomy" id="28930"/>
    <lineage>
        <taxon>Eukaryota</taxon>
        <taxon>Viridiplantae</taxon>
        <taxon>Streptophyta</taxon>
        <taxon>Embryophyta</taxon>
        <taxon>Tracheophyta</taxon>
        <taxon>Spermatophyta</taxon>
        <taxon>Magnoliopsida</taxon>
        <taxon>eudicotyledons</taxon>
        <taxon>Gunneridae</taxon>
        <taxon>Pentapetalae</taxon>
        <taxon>rosids</taxon>
        <taxon>fabids</taxon>
        <taxon>Fagales</taxon>
        <taxon>Fagaceae</taxon>
        <taxon>Fagus</taxon>
    </lineage>
</organism>
<dbReference type="InterPro" id="IPR026960">
    <property type="entry name" value="RVT-Znf"/>
</dbReference>
<feature type="domain" description="Reverse transcriptase zinc-binding" evidence="1">
    <location>
        <begin position="54"/>
        <end position="138"/>
    </location>
</feature>
<evidence type="ECO:0000259" key="1">
    <source>
        <dbReference type="Pfam" id="PF13966"/>
    </source>
</evidence>
<accession>A0A2N9H842</accession>
<reference evidence="2" key="1">
    <citation type="submission" date="2018-02" db="EMBL/GenBank/DDBJ databases">
        <authorList>
            <person name="Cohen D.B."/>
            <person name="Kent A.D."/>
        </authorList>
    </citation>
    <scope>NUCLEOTIDE SEQUENCE</scope>
</reference>
<dbReference type="AlphaFoldDB" id="A0A2N9H842"/>
<gene>
    <name evidence="2" type="ORF">FSB_LOCUS35631</name>
</gene>
<name>A0A2N9H842_FAGSY</name>
<dbReference type="Gene3D" id="3.40.630.30">
    <property type="match status" value="1"/>
</dbReference>
<dbReference type="Pfam" id="PF13966">
    <property type="entry name" value="zf-RVT"/>
    <property type="match status" value="1"/>
</dbReference>
<proteinExistence type="predicted"/>